<keyword evidence="5" id="KW-1185">Reference proteome</keyword>
<dbReference type="Pfam" id="PF01177">
    <property type="entry name" value="Asp_Glu_race"/>
    <property type="match status" value="1"/>
</dbReference>
<gene>
    <name evidence="2" type="primary">murI</name>
    <name evidence="2" type="ORF">Bravens_02011</name>
    <name evidence="3" type="ORF">CYJ40_03850</name>
</gene>
<dbReference type="AlphaFoldDB" id="A0A150H555"/>
<proteinExistence type="predicted"/>
<dbReference type="PROSITE" id="PS00923">
    <property type="entry name" value="ASP_GLU_RACEMASE_1"/>
    <property type="match status" value="1"/>
</dbReference>
<dbReference type="InterPro" id="IPR015942">
    <property type="entry name" value="Asp/Glu/hydantoin_racemase"/>
</dbReference>
<organism evidence="2 5">
    <name type="scientific">Brevibacterium ravenspurgense</name>
    <dbReference type="NCBI Taxonomy" id="479117"/>
    <lineage>
        <taxon>Bacteria</taxon>
        <taxon>Bacillati</taxon>
        <taxon>Actinomycetota</taxon>
        <taxon>Actinomycetes</taxon>
        <taxon>Micrococcales</taxon>
        <taxon>Brevibacteriaceae</taxon>
        <taxon>Brevibacterium</taxon>
    </lineage>
</organism>
<dbReference type="PANTHER" id="PTHR21198">
    <property type="entry name" value="GLUTAMATE RACEMASE"/>
    <property type="match status" value="1"/>
</dbReference>
<dbReference type="GO" id="GO:0008881">
    <property type="term" value="F:glutamate racemase activity"/>
    <property type="evidence" value="ECO:0007669"/>
    <property type="project" value="UniProtKB-EC"/>
</dbReference>
<dbReference type="PANTHER" id="PTHR21198:SF2">
    <property type="entry name" value="GLUTAMATE RACEMASE"/>
    <property type="match status" value="1"/>
</dbReference>
<dbReference type="PATRIC" id="fig|479117.4.peg.1995"/>
<dbReference type="EMBL" id="LQQC01000013">
    <property type="protein sequence ID" value="KXZ57181.1"/>
    <property type="molecule type" value="Genomic_DNA"/>
</dbReference>
<protein>
    <submittedName>
        <fullName evidence="2">Glutamate racemase</fullName>
        <ecNumber evidence="2">5.1.1.3</ecNumber>
    </submittedName>
</protein>
<evidence type="ECO:0000256" key="1">
    <source>
        <dbReference type="ARBA" id="ARBA00023235"/>
    </source>
</evidence>
<dbReference type="STRING" id="1176165.GCA_001584405_01436"/>
<dbReference type="RefSeq" id="WP_019174308.1">
    <property type="nucleotide sequence ID" value="NZ_LQQC01000013.1"/>
</dbReference>
<keyword evidence="1 2" id="KW-0413">Isomerase</keyword>
<dbReference type="GO" id="GO:0009252">
    <property type="term" value="P:peptidoglycan biosynthetic process"/>
    <property type="evidence" value="ECO:0007669"/>
    <property type="project" value="TreeGrafter"/>
</dbReference>
<evidence type="ECO:0000313" key="5">
    <source>
        <dbReference type="Proteomes" id="UP000243589"/>
    </source>
</evidence>
<reference evidence="3 4" key="2">
    <citation type="submission" date="2017-12" db="EMBL/GenBank/DDBJ databases">
        <title>Phylogenetic diversity of female urinary microbiome.</title>
        <authorList>
            <person name="Thomas-White K."/>
            <person name="Wolfe A.J."/>
        </authorList>
    </citation>
    <scope>NUCLEOTIDE SEQUENCE [LARGE SCALE GENOMIC DNA]</scope>
    <source>
        <strain evidence="3 4">UMB0426</strain>
    </source>
</reference>
<evidence type="ECO:0000313" key="4">
    <source>
        <dbReference type="Proteomes" id="UP000242755"/>
    </source>
</evidence>
<reference evidence="2 5" key="1">
    <citation type="submission" date="2016-01" db="EMBL/GenBank/DDBJ databases">
        <title>Use of Whole Genome Sequencing to ascertain that Brevibacterium massiliense (Roux, Raoult 2009) is a later heterotypic synonym of Brevibacterium ravenspurgense (Mages 2008).</title>
        <authorList>
            <person name="Bernier A.-M."/>
            <person name="Burdz T."/>
            <person name="Huynh C."/>
            <person name="Pachecho A.L."/>
            <person name="Wiebe D."/>
            <person name="Bonner C."/>
            <person name="Bernard K."/>
        </authorList>
    </citation>
    <scope>NUCLEOTIDE SEQUENCE [LARGE SCALE GENOMIC DNA]</scope>
    <source>
        <strain evidence="2 5">CCUG56047</strain>
    </source>
</reference>
<dbReference type="InterPro" id="IPR018187">
    <property type="entry name" value="Asp/Glu_racemase_AS_1"/>
</dbReference>
<dbReference type="Proteomes" id="UP000243589">
    <property type="component" value="Unassembled WGS sequence"/>
</dbReference>
<dbReference type="PROSITE" id="PS00924">
    <property type="entry name" value="ASP_GLU_RACEMASE_2"/>
    <property type="match status" value="1"/>
</dbReference>
<dbReference type="InterPro" id="IPR001920">
    <property type="entry name" value="Asp/Glu_race"/>
</dbReference>
<evidence type="ECO:0000313" key="3">
    <source>
        <dbReference type="EMBL" id="PKY70711.1"/>
    </source>
</evidence>
<dbReference type="Proteomes" id="UP000242755">
    <property type="component" value="Unassembled WGS sequence"/>
</dbReference>
<accession>A0A150H555</accession>
<sequence>MTTIGVFDSGLGLTAFAHAIHRAAPQADLVLAMDPDFAPYGRLSGADVTKRALFSARTLAQHEPDAIVVACNTASVNALPALRKEFKIPIIGTVPAIKPAAEAGRPFAVWATPATTNSEYQNELIGKFAAGLDVHQTAAFGLAQAIDAADPVSIRAAVAQAMADTPEGITDIVLGCTHYGLVADVIRAARPGIRQLYDSHGAVAQQTLHRLGLKPSPEAQPTGRLRHVYLSGRPGELPAAVGAYPAGQALLDIAV</sequence>
<dbReference type="InterPro" id="IPR033134">
    <property type="entry name" value="Asp/Glu_racemase_AS_2"/>
</dbReference>
<comment type="caution">
    <text evidence="2">The sequence shown here is derived from an EMBL/GenBank/DDBJ whole genome shotgun (WGS) entry which is preliminary data.</text>
</comment>
<name>A0A150H555_9MICO</name>
<dbReference type="EC" id="5.1.1.3" evidence="2"/>
<dbReference type="EMBL" id="PKGO01000003">
    <property type="protein sequence ID" value="PKY70711.1"/>
    <property type="molecule type" value="Genomic_DNA"/>
</dbReference>
<dbReference type="SUPFAM" id="SSF53681">
    <property type="entry name" value="Aspartate/glutamate racemase"/>
    <property type="match status" value="2"/>
</dbReference>
<evidence type="ECO:0000313" key="2">
    <source>
        <dbReference type="EMBL" id="KXZ57181.1"/>
    </source>
</evidence>
<dbReference type="Gene3D" id="3.40.50.1860">
    <property type="match status" value="2"/>
</dbReference>